<dbReference type="GO" id="GO:0016301">
    <property type="term" value="F:kinase activity"/>
    <property type="evidence" value="ECO:0007669"/>
    <property type="project" value="UniProtKB-KW"/>
</dbReference>
<evidence type="ECO:0000256" key="5">
    <source>
        <dbReference type="ARBA" id="ARBA00022679"/>
    </source>
</evidence>
<evidence type="ECO:0000256" key="1">
    <source>
        <dbReference type="ARBA" id="ARBA00000085"/>
    </source>
</evidence>
<comment type="subcellular location">
    <subcellularLocation>
        <location evidence="2">Membrane</location>
    </subcellularLocation>
</comment>
<dbReference type="SMART" id="SM00387">
    <property type="entry name" value="HATPase_c"/>
    <property type="match status" value="1"/>
</dbReference>
<keyword evidence="9" id="KW-0812">Transmembrane</keyword>
<keyword evidence="9" id="KW-1133">Transmembrane helix</keyword>
<keyword evidence="6 11" id="KW-0418">Kinase</keyword>
<evidence type="ECO:0000313" key="12">
    <source>
        <dbReference type="Proteomes" id="UP000640335"/>
    </source>
</evidence>
<evidence type="ECO:0000256" key="7">
    <source>
        <dbReference type="ARBA" id="ARBA00023012"/>
    </source>
</evidence>
<dbReference type="InterPro" id="IPR010559">
    <property type="entry name" value="Sig_transdc_His_kin_internal"/>
</dbReference>
<accession>A0ABR8Q3L1</accession>
<dbReference type="Gene3D" id="6.10.340.10">
    <property type="match status" value="1"/>
</dbReference>
<dbReference type="SMART" id="SM00304">
    <property type="entry name" value="HAMP"/>
    <property type="match status" value="1"/>
</dbReference>
<evidence type="ECO:0000256" key="4">
    <source>
        <dbReference type="ARBA" id="ARBA00022553"/>
    </source>
</evidence>
<dbReference type="Pfam" id="PF02518">
    <property type="entry name" value="HATPase_c"/>
    <property type="match status" value="1"/>
</dbReference>
<feature type="coiled-coil region" evidence="8">
    <location>
        <begin position="364"/>
        <end position="391"/>
    </location>
</feature>
<proteinExistence type="predicted"/>
<dbReference type="Pfam" id="PF06580">
    <property type="entry name" value="His_kinase"/>
    <property type="match status" value="1"/>
</dbReference>
<dbReference type="PANTHER" id="PTHR34220">
    <property type="entry name" value="SENSOR HISTIDINE KINASE YPDA"/>
    <property type="match status" value="1"/>
</dbReference>
<dbReference type="RefSeq" id="WP_191749749.1">
    <property type="nucleotide sequence ID" value="NZ_JACSQZ010000021.1"/>
</dbReference>
<dbReference type="EC" id="2.7.13.3" evidence="3"/>
<evidence type="ECO:0000256" key="8">
    <source>
        <dbReference type="SAM" id="Coils"/>
    </source>
</evidence>
<evidence type="ECO:0000313" key="11">
    <source>
        <dbReference type="EMBL" id="MBD7914984.1"/>
    </source>
</evidence>
<evidence type="ECO:0000259" key="10">
    <source>
        <dbReference type="PROSITE" id="PS50885"/>
    </source>
</evidence>
<dbReference type="PRINTS" id="PR00344">
    <property type="entry name" value="BCTRLSENSOR"/>
</dbReference>
<name>A0ABR8Q3L1_9CLOT</name>
<dbReference type="Proteomes" id="UP000640335">
    <property type="component" value="Unassembled WGS sequence"/>
</dbReference>
<dbReference type="InterPro" id="IPR003594">
    <property type="entry name" value="HATPase_dom"/>
</dbReference>
<feature type="transmembrane region" description="Helical" evidence="9">
    <location>
        <begin position="12"/>
        <end position="34"/>
    </location>
</feature>
<feature type="domain" description="HAMP" evidence="10">
    <location>
        <begin position="317"/>
        <end position="369"/>
    </location>
</feature>
<comment type="catalytic activity">
    <reaction evidence="1">
        <text>ATP + protein L-histidine = ADP + protein N-phospho-L-histidine.</text>
        <dbReference type="EC" id="2.7.13.3"/>
    </reaction>
</comment>
<keyword evidence="4" id="KW-0597">Phosphoprotein</keyword>
<evidence type="ECO:0000256" key="2">
    <source>
        <dbReference type="ARBA" id="ARBA00004370"/>
    </source>
</evidence>
<protein>
    <recommendedName>
        <fullName evidence="3">histidine kinase</fullName>
        <ecNumber evidence="3">2.7.13.3</ecNumber>
    </recommendedName>
</protein>
<sequence length="584" mass="67568">MKRKLKLNSLFVKILCVVVVGVICVSISVGYITINMSRRIFTDNYKESQKKIFDQVNDEIYDFHSEIVKNINAINSHRAFRSYFSEENLSAKDLSIDIYELKKQMKELMNSNKYDMSVLIVGINGRTYLNSDELLTMGGEELLGLDSIKSSLENNKAITYKYLEKGITSSSKNDAVIVISKALNLQDEKPYGVINFIIKEKNFQKFYDYFTVKINDIVLLDENNLVISSNKKSNIGQVQLDFKDTINELIENKRLNKSYENNRNTIFIQRLPYCNLTICGTVDNNKALEKMYDVKGIAFICTLITLGVLVGIFLIVREMTRPLYLLTEKMSKVKNGNFNEYIEVSGPEEIKELSSTYNYMIKDINKYVNELMKVQKEKRKAEINALQMQINPHYIYNTLSSIKWLIWQGSKEKSISAIDAFINMIRNTISKTDEFVTIEEEIENLKNYVLINNIRYGDRIKVEYFIMPDCYEYLIPKLILQPFIENSFFHAFPSEEEGEIQIFIKEIDEDKVKIEIFDNGIGIDEENIDRIMKGNEEKNRYFSGIGINNVDSRIKLIYGNDYGINIKSKLNSGTTITIVIPKGK</sequence>
<dbReference type="PROSITE" id="PS50885">
    <property type="entry name" value="HAMP"/>
    <property type="match status" value="1"/>
</dbReference>
<dbReference type="EMBL" id="JACSQZ010000021">
    <property type="protein sequence ID" value="MBD7914984.1"/>
    <property type="molecule type" value="Genomic_DNA"/>
</dbReference>
<keyword evidence="12" id="KW-1185">Reference proteome</keyword>
<evidence type="ECO:0000256" key="6">
    <source>
        <dbReference type="ARBA" id="ARBA00022777"/>
    </source>
</evidence>
<dbReference type="CDD" id="cd06225">
    <property type="entry name" value="HAMP"/>
    <property type="match status" value="1"/>
</dbReference>
<dbReference type="InterPro" id="IPR004358">
    <property type="entry name" value="Sig_transdc_His_kin-like_C"/>
</dbReference>
<dbReference type="SUPFAM" id="SSF55874">
    <property type="entry name" value="ATPase domain of HSP90 chaperone/DNA topoisomerase II/histidine kinase"/>
    <property type="match status" value="1"/>
</dbReference>
<keyword evidence="9" id="KW-0472">Membrane</keyword>
<gene>
    <name evidence="11" type="ORF">H9660_07465</name>
</gene>
<comment type="caution">
    <text evidence="11">The sequence shown here is derived from an EMBL/GenBank/DDBJ whole genome shotgun (WGS) entry which is preliminary data.</text>
</comment>
<keyword evidence="8" id="KW-0175">Coiled coil</keyword>
<dbReference type="InterPro" id="IPR050640">
    <property type="entry name" value="Bact_2-comp_sensor_kinase"/>
</dbReference>
<dbReference type="Gene3D" id="3.30.565.10">
    <property type="entry name" value="Histidine kinase-like ATPase, C-terminal domain"/>
    <property type="match status" value="1"/>
</dbReference>
<organism evidence="11 12">
    <name type="scientific">Clostridium gallinarum</name>
    <dbReference type="NCBI Taxonomy" id="2762246"/>
    <lineage>
        <taxon>Bacteria</taxon>
        <taxon>Bacillati</taxon>
        <taxon>Bacillota</taxon>
        <taxon>Clostridia</taxon>
        <taxon>Eubacteriales</taxon>
        <taxon>Clostridiaceae</taxon>
        <taxon>Clostridium</taxon>
    </lineage>
</organism>
<feature type="transmembrane region" description="Helical" evidence="9">
    <location>
        <begin position="296"/>
        <end position="316"/>
    </location>
</feature>
<dbReference type="SUPFAM" id="SSF158472">
    <property type="entry name" value="HAMP domain-like"/>
    <property type="match status" value="1"/>
</dbReference>
<dbReference type="InterPro" id="IPR036890">
    <property type="entry name" value="HATPase_C_sf"/>
</dbReference>
<keyword evidence="5" id="KW-0808">Transferase</keyword>
<dbReference type="InterPro" id="IPR003660">
    <property type="entry name" value="HAMP_dom"/>
</dbReference>
<evidence type="ECO:0000256" key="3">
    <source>
        <dbReference type="ARBA" id="ARBA00012438"/>
    </source>
</evidence>
<reference evidence="11 12" key="1">
    <citation type="submission" date="2020-08" db="EMBL/GenBank/DDBJ databases">
        <title>A Genomic Blueprint of the Chicken Gut Microbiome.</title>
        <authorList>
            <person name="Gilroy R."/>
            <person name="Ravi A."/>
            <person name="Getino M."/>
            <person name="Pursley I."/>
            <person name="Horton D.L."/>
            <person name="Alikhan N.-F."/>
            <person name="Baker D."/>
            <person name="Gharbi K."/>
            <person name="Hall N."/>
            <person name="Watson M."/>
            <person name="Adriaenssens E.M."/>
            <person name="Foster-Nyarko E."/>
            <person name="Jarju S."/>
            <person name="Secka A."/>
            <person name="Antonio M."/>
            <person name="Oren A."/>
            <person name="Chaudhuri R."/>
            <person name="La Ragione R.M."/>
            <person name="Hildebrand F."/>
            <person name="Pallen M.J."/>
        </authorList>
    </citation>
    <scope>NUCLEOTIDE SEQUENCE [LARGE SCALE GENOMIC DNA]</scope>
    <source>
        <strain evidence="11 12">Sa3CUN1</strain>
    </source>
</reference>
<keyword evidence="7" id="KW-0902">Two-component regulatory system</keyword>
<dbReference type="PANTHER" id="PTHR34220:SF7">
    <property type="entry name" value="SENSOR HISTIDINE KINASE YPDA"/>
    <property type="match status" value="1"/>
</dbReference>
<evidence type="ECO:0000256" key="9">
    <source>
        <dbReference type="SAM" id="Phobius"/>
    </source>
</evidence>